<dbReference type="Proteomes" id="UP000198649">
    <property type="component" value="Unassembled WGS sequence"/>
</dbReference>
<evidence type="ECO:0008006" key="5">
    <source>
        <dbReference type="Google" id="ProtNLM"/>
    </source>
</evidence>
<dbReference type="STRING" id="1005945.SAMN05216561_101162"/>
<dbReference type="OrthoDB" id="3777830at2"/>
<protein>
    <recommendedName>
        <fullName evidence="5">WD40-like Beta Propeller Repeat</fullName>
    </recommendedName>
</protein>
<proteinExistence type="predicted"/>
<name>A0A1I3BKB1_9ACTN</name>
<keyword evidence="2" id="KW-0472">Membrane</keyword>
<feature type="compositionally biased region" description="Low complexity" evidence="1">
    <location>
        <begin position="71"/>
        <end position="96"/>
    </location>
</feature>
<evidence type="ECO:0000256" key="1">
    <source>
        <dbReference type="SAM" id="MobiDB-lite"/>
    </source>
</evidence>
<keyword evidence="2" id="KW-1133">Transmembrane helix</keyword>
<evidence type="ECO:0000313" key="3">
    <source>
        <dbReference type="EMBL" id="SFH62181.1"/>
    </source>
</evidence>
<keyword evidence="4" id="KW-1185">Reference proteome</keyword>
<keyword evidence="2" id="KW-0812">Transmembrane</keyword>
<dbReference type="EMBL" id="FOQG01000001">
    <property type="protein sequence ID" value="SFH62181.1"/>
    <property type="molecule type" value="Genomic_DNA"/>
</dbReference>
<reference evidence="3 4" key="1">
    <citation type="submission" date="2016-10" db="EMBL/GenBank/DDBJ databases">
        <authorList>
            <person name="de Groot N.N."/>
        </authorList>
    </citation>
    <scope>NUCLEOTIDE SEQUENCE [LARGE SCALE GENOMIC DNA]</scope>
    <source>
        <strain evidence="3 4">CGMCC 1.11156</strain>
    </source>
</reference>
<accession>A0A1I3BKB1</accession>
<evidence type="ECO:0000256" key="2">
    <source>
        <dbReference type="SAM" id="Phobius"/>
    </source>
</evidence>
<dbReference type="AlphaFoldDB" id="A0A1I3BKB1"/>
<dbReference type="SUPFAM" id="SSF82171">
    <property type="entry name" value="DPP6 N-terminal domain-like"/>
    <property type="match status" value="1"/>
</dbReference>
<gene>
    <name evidence="3" type="ORF">SAMN05216561_101162</name>
</gene>
<evidence type="ECO:0000313" key="4">
    <source>
        <dbReference type="Proteomes" id="UP000198649"/>
    </source>
</evidence>
<feature type="transmembrane region" description="Helical" evidence="2">
    <location>
        <begin position="44"/>
        <end position="63"/>
    </location>
</feature>
<feature type="region of interest" description="Disordered" evidence="1">
    <location>
        <begin position="67"/>
        <end position="104"/>
    </location>
</feature>
<sequence>MSDHEWESRVSRELGQRAQGLDETPFSLDQVKGRAGSIRRTRRLAVAGAVLASAAVVVPIAVVSGQGLGDTDSAPGPATSPTTSPTTSSATPTRATDGVTPAPAPTADAIGVDYLDGSTWVRPDGTAVPLDIAYRGGAVLGETLLGVRDNTDTNRHFIDVVSPDGAVGESIEITSGLAVSDDRSVVAFVEPNGDLMTMWDPAAGEGGRVAIASGLTVGTFTVDPIAVVGGPTCGPEDECRVFYNAGDGVSPPRVASSDGTDVLVVPGDVPAVAVSDASDAGLVTVQQTSQDQGSCNGLYDITSAAYLWTTCDRFLLDLNPAGSVVATTHAYLDGPGNGYVALVDAASQEEVARFDPSDGVVVTQTWLDDETLLALVLDGRGSSIWRFGTDGSSERVTSRSTGGGYDTSPTHVLLVGY</sequence>
<organism evidence="3 4">
    <name type="scientific">Nocardioides psychrotolerans</name>
    <dbReference type="NCBI Taxonomy" id="1005945"/>
    <lineage>
        <taxon>Bacteria</taxon>
        <taxon>Bacillati</taxon>
        <taxon>Actinomycetota</taxon>
        <taxon>Actinomycetes</taxon>
        <taxon>Propionibacteriales</taxon>
        <taxon>Nocardioidaceae</taxon>
        <taxon>Nocardioides</taxon>
    </lineage>
</organism>
<dbReference type="RefSeq" id="WP_091109612.1">
    <property type="nucleotide sequence ID" value="NZ_BKAF01000001.1"/>
</dbReference>